<dbReference type="SUPFAM" id="SSF51735">
    <property type="entry name" value="NAD(P)-binding Rossmann-fold domains"/>
    <property type="match status" value="1"/>
</dbReference>
<evidence type="ECO:0000259" key="1">
    <source>
        <dbReference type="Pfam" id="PF16363"/>
    </source>
</evidence>
<dbReference type="InterPro" id="IPR016040">
    <property type="entry name" value="NAD(P)-bd_dom"/>
</dbReference>
<dbReference type="RefSeq" id="WP_302040557.1">
    <property type="nucleotide sequence ID" value="NZ_JAUKPO010000022.1"/>
</dbReference>
<dbReference type="Pfam" id="PF16363">
    <property type="entry name" value="GDP_Man_Dehyd"/>
    <property type="match status" value="1"/>
</dbReference>
<keyword evidence="3" id="KW-1185">Reference proteome</keyword>
<dbReference type="GO" id="GO:0008446">
    <property type="term" value="F:GDP-mannose 4,6-dehydratase activity"/>
    <property type="evidence" value="ECO:0007669"/>
    <property type="project" value="UniProtKB-EC"/>
</dbReference>
<evidence type="ECO:0000313" key="2">
    <source>
        <dbReference type="EMBL" id="MDO1449753.1"/>
    </source>
</evidence>
<feature type="domain" description="NAD(P)-binding" evidence="1">
    <location>
        <begin position="7"/>
        <end position="313"/>
    </location>
</feature>
<dbReference type="Gene3D" id="3.40.50.720">
    <property type="entry name" value="NAD(P)-binding Rossmann-like Domain"/>
    <property type="match status" value="1"/>
</dbReference>
<dbReference type="PANTHER" id="PTHR43000">
    <property type="entry name" value="DTDP-D-GLUCOSE 4,6-DEHYDRATASE-RELATED"/>
    <property type="match status" value="1"/>
</dbReference>
<comment type="caution">
    <text evidence="2">The sequence shown here is derived from an EMBL/GenBank/DDBJ whole genome shotgun (WGS) entry which is preliminary data.</text>
</comment>
<name>A0ABT8REY6_9BACT</name>
<sequence length="347" mass="38093">MEKAKVLVTGGAGFIGSHLVDTLLSAGYQVSVVDNLANGSMANLAGAIPHAHFSFRQADILDSDTCLEMMAGVSYVFHLACLGVRHSLHSPLENHRVNAEGTLRVLQAAREQGVKHFFYVSTSEVYGRTNQFPISEDAATQPLTVYGASKLAGEHYAKAFYACYGLPVTILRIFNNYGPRAHYAGDAGEVIPRSIVRILYGQSPLLFGDGSHSRDFFYVKDTAQALARLIPLAGGERKAAITAQTYNIGTGREYSMKALLTTILALMGRANLGIAYLPARPADVTRLWVDASKFFALTSFRPRYSFEEGLQETIAYYENLMKEKNLLQAIEPLNWERSGEGSEHQQT</sequence>
<dbReference type="EC" id="4.2.1.47" evidence="2"/>
<protein>
    <submittedName>
        <fullName evidence="2">GDP-mannose 4,6-dehydratase</fullName>
        <ecNumber evidence="2">4.2.1.47</ecNumber>
    </submittedName>
</protein>
<dbReference type="EMBL" id="JAUKPO010000022">
    <property type="protein sequence ID" value="MDO1449753.1"/>
    <property type="molecule type" value="Genomic_DNA"/>
</dbReference>
<dbReference type="Proteomes" id="UP001168528">
    <property type="component" value="Unassembled WGS sequence"/>
</dbReference>
<accession>A0ABT8REY6</accession>
<keyword evidence="2" id="KW-0456">Lyase</keyword>
<dbReference type="InterPro" id="IPR036291">
    <property type="entry name" value="NAD(P)-bd_dom_sf"/>
</dbReference>
<evidence type="ECO:0000313" key="3">
    <source>
        <dbReference type="Proteomes" id="UP001168528"/>
    </source>
</evidence>
<reference evidence="2" key="1">
    <citation type="submission" date="2023-07" db="EMBL/GenBank/DDBJ databases">
        <title>The genome sequence of Rhodocytophaga aerolata KACC 12507.</title>
        <authorList>
            <person name="Zhang X."/>
        </authorList>
    </citation>
    <scope>NUCLEOTIDE SEQUENCE</scope>
    <source>
        <strain evidence="2">KACC 12507</strain>
    </source>
</reference>
<organism evidence="2 3">
    <name type="scientific">Rhodocytophaga aerolata</name>
    <dbReference type="NCBI Taxonomy" id="455078"/>
    <lineage>
        <taxon>Bacteria</taxon>
        <taxon>Pseudomonadati</taxon>
        <taxon>Bacteroidota</taxon>
        <taxon>Cytophagia</taxon>
        <taxon>Cytophagales</taxon>
        <taxon>Rhodocytophagaceae</taxon>
        <taxon>Rhodocytophaga</taxon>
    </lineage>
</organism>
<gene>
    <name evidence="2" type="ORF">Q0590_25975</name>
</gene>
<proteinExistence type="predicted"/>
<dbReference type="Gene3D" id="3.90.25.10">
    <property type="entry name" value="UDP-galactose 4-epimerase, domain 1"/>
    <property type="match status" value="1"/>
</dbReference>